<proteinExistence type="predicted"/>
<feature type="region of interest" description="Disordered" evidence="1">
    <location>
        <begin position="199"/>
        <end position="271"/>
    </location>
</feature>
<dbReference type="Proteomes" id="UP000219338">
    <property type="component" value="Unassembled WGS sequence"/>
</dbReference>
<protein>
    <submittedName>
        <fullName evidence="2">Uncharacterized protein</fullName>
    </submittedName>
</protein>
<evidence type="ECO:0000313" key="2">
    <source>
        <dbReference type="EMBL" id="SJL16933.1"/>
    </source>
</evidence>
<accession>A0A284S7G3</accession>
<evidence type="ECO:0000313" key="3">
    <source>
        <dbReference type="Proteomes" id="UP000219338"/>
    </source>
</evidence>
<dbReference type="AlphaFoldDB" id="A0A284S7G3"/>
<feature type="compositionally biased region" description="Basic and acidic residues" evidence="1">
    <location>
        <begin position="209"/>
        <end position="218"/>
    </location>
</feature>
<dbReference type="EMBL" id="FUEG01000039">
    <property type="protein sequence ID" value="SJL16933.1"/>
    <property type="molecule type" value="Genomic_DNA"/>
</dbReference>
<organism evidence="2 3">
    <name type="scientific">Armillaria ostoyae</name>
    <name type="common">Armillaria root rot fungus</name>
    <dbReference type="NCBI Taxonomy" id="47428"/>
    <lineage>
        <taxon>Eukaryota</taxon>
        <taxon>Fungi</taxon>
        <taxon>Dikarya</taxon>
        <taxon>Basidiomycota</taxon>
        <taxon>Agaricomycotina</taxon>
        <taxon>Agaricomycetes</taxon>
        <taxon>Agaricomycetidae</taxon>
        <taxon>Agaricales</taxon>
        <taxon>Marasmiineae</taxon>
        <taxon>Physalacriaceae</taxon>
        <taxon>Armillaria</taxon>
    </lineage>
</organism>
<keyword evidence="3" id="KW-1185">Reference proteome</keyword>
<name>A0A284S7G3_ARMOS</name>
<evidence type="ECO:0000256" key="1">
    <source>
        <dbReference type="SAM" id="MobiDB-lite"/>
    </source>
</evidence>
<feature type="compositionally biased region" description="Basic and acidic residues" evidence="1">
    <location>
        <begin position="240"/>
        <end position="249"/>
    </location>
</feature>
<gene>
    <name evidence="2" type="ORF">ARMOST_20465</name>
</gene>
<sequence>MLRLSKHITTEIMTLFADRCHKVRTKPKAKRVCHATNDSAPIKAGCSAHVDNKPSNDEDATARAIRDKLGTLLKGQPPNVFATRVYAQASADGNPAEVISAVLNGFTMLDHKSSLKFFNSPLLPWFKWQYKRYSLQTEEPLSVWTQHMTMDCEVAHPDFNPAEFGERTLCGFVRAAFKSLEEQVRLQVAMCTAYMPKRASRVSSPSPHTEAHDQHATPDMHSATPKQASTGAWGWGQPPRDWDDGEGHRWGTAAWIPGEWGSGSWGGDTPSMPSHLDFAIL</sequence>
<reference evidence="3" key="1">
    <citation type="journal article" date="2017" name="Nat. Ecol. Evol.">
        <title>Genome expansion and lineage-specific genetic innovations in the forest pathogenic fungi Armillaria.</title>
        <authorList>
            <person name="Sipos G."/>
            <person name="Prasanna A.N."/>
            <person name="Walter M.C."/>
            <person name="O'Connor E."/>
            <person name="Balint B."/>
            <person name="Krizsan K."/>
            <person name="Kiss B."/>
            <person name="Hess J."/>
            <person name="Varga T."/>
            <person name="Slot J."/>
            <person name="Riley R."/>
            <person name="Boka B."/>
            <person name="Rigling D."/>
            <person name="Barry K."/>
            <person name="Lee J."/>
            <person name="Mihaltcheva S."/>
            <person name="LaButti K."/>
            <person name="Lipzen A."/>
            <person name="Waldron R."/>
            <person name="Moloney N.M."/>
            <person name="Sperisen C."/>
            <person name="Kredics L."/>
            <person name="Vagvoelgyi C."/>
            <person name="Patrignani A."/>
            <person name="Fitzpatrick D."/>
            <person name="Nagy I."/>
            <person name="Doyle S."/>
            <person name="Anderson J.B."/>
            <person name="Grigoriev I.V."/>
            <person name="Gueldener U."/>
            <person name="Muensterkoetter M."/>
            <person name="Nagy L.G."/>
        </authorList>
    </citation>
    <scope>NUCLEOTIDE SEQUENCE [LARGE SCALE GENOMIC DNA]</scope>
    <source>
        <strain evidence="3">C18/9</strain>
    </source>
</reference>